<organism evidence="7 8">
    <name type="scientific">Hydrogenimonas thermophila</name>
    <dbReference type="NCBI Taxonomy" id="223786"/>
    <lineage>
        <taxon>Bacteria</taxon>
        <taxon>Pseudomonadati</taxon>
        <taxon>Campylobacterota</taxon>
        <taxon>Epsilonproteobacteria</taxon>
        <taxon>Campylobacterales</taxon>
        <taxon>Hydrogenimonadaceae</taxon>
        <taxon>Hydrogenimonas</taxon>
    </lineage>
</organism>
<evidence type="ECO:0000256" key="3">
    <source>
        <dbReference type="ARBA" id="ARBA00022694"/>
    </source>
</evidence>
<comment type="function">
    <text evidence="5">Responsible for synthesis of pseudouridine from uracil-55 in the psi GC loop of transfer RNAs.</text>
</comment>
<evidence type="ECO:0000259" key="6">
    <source>
        <dbReference type="Pfam" id="PF01509"/>
    </source>
</evidence>
<gene>
    <name evidence="5" type="primary">truB</name>
    <name evidence="7" type="ORF">SAMN05216234_10818</name>
</gene>
<sequence>MSSNRLFVARKPMFIGSNKFLSQIKRKYGVKKAGFSGTLDPFACGVLIIAFGQYTKLFRFLKKSPKTYRATLWLGVSSPTLDIEKINKIENIPPFEKNLIYDVASSFEGIFTYYPPKFSAKRVDGKRAYDLAREGKSVELSQISSTIYSIKIINYNHPFVTFEATVSEGTYIRSLAEAIAKKLGCSGTLSYLERIHEGSFVYENEKPLNPLEYLQPPLNRYLGNPNDLILGKKLSANQFEISKPGIYTVVFDKYFAIIEIKDSVYYLLNKVQLC</sequence>
<dbReference type="InterPro" id="IPR014780">
    <property type="entry name" value="tRNA_psdUridine_synth_TruB"/>
</dbReference>
<evidence type="ECO:0000313" key="8">
    <source>
        <dbReference type="Proteomes" id="UP000199227"/>
    </source>
</evidence>
<evidence type="ECO:0000256" key="4">
    <source>
        <dbReference type="ARBA" id="ARBA00023235"/>
    </source>
</evidence>
<dbReference type="InterPro" id="IPR002501">
    <property type="entry name" value="PsdUridine_synth_N"/>
</dbReference>
<reference evidence="7 8" key="1">
    <citation type="submission" date="2016-10" db="EMBL/GenBank/DDBJ databases">
        <authorList>
            <person name="de Groot N.N."/>
        </authorList>
    </citation>
    <scope>NUCLEOTIDE SEQUENCE [LARGE SCALE GENOMIC DNA]</scope>
    <source>
        <strain evidence="7 8">EP1-55-1</strain>
    </source>
</reference>
<dbReference type="STRING" id="223786.SAMN05216234_10818"/>
<protein>
    <recommendedName>
        <fullName evidence="5">tRNA pseudouridine synthase B</fullName>
        <ecNumber evidence="5">5.4.99.25</ecNumber>
    </recommendedName>
    <alternativeName>
        <fullName evidence="5">tRNA pseudouridine(55) synthase</fullName>
        <shortName evidence="5">Psi55 synthase</shortName>
    </alternativeName>
    <alternativeName>
        <fullName evidence="5">tRNA pseudouridylate synthase</fullName>
    </alternativeName>
    <alternativeName>
        <fullName evidence="5">tRNA-uridine isomerase</fullName>
    </alternativeName>
</protein>
<dbReference type="AlphaFoldDB" id="A0A1I5N278"/>
<dbReference type="Pfam" id="PF01509">
    <property type="entry name" value="TruB_N"/>
    <property type="match status" value="1"/>
</dbReference>
<accession>A0A1I5N278</accession>
<dbReference type="GO" id="GO:0031119">
    <property type="term" value="P:tRNA pseudouridine synthesis"/>
    <property type="evidence" value="ECO:0007669"/>
    <property type="project" value="UniProtKB-UniRule"/>
</dbReference>
<dbReference type="EMBL" id="FOXB01000008">
    <property type="protein sequence ID" value="SFP15807.1"/>
    <property type="molecule type" value="Genomic_DNA"/>
</dbReference>
<dbReference type="SUPFAM" id="SSF55120">
    <property type="entry name" value="Pseudouridine synthase"/>
    <property type="match status" value="1"/>
</dbReference>
<keyword evidence="3 5" id="KW-0819">tRNA processing</keyword>
<evidence type="ECO:0000256" key="1">
    <source>
        <dbReference type="ARBA" id="ARBA00000385"/>
    </source>
</evidence>
<dbReference type="PANTHER" id="PTHR13767:SF2">
    <property type="entry name" value="PSEUDOURIDYLATE SYNTHASE TRUB1"/>
    <property type="match status" value="1"/>
</dbReference>
<feature type="domain" description="Pseudouridine synthase II N-terminal" evidence="6">
    <location>
        <begin position="25"/>
        <end position="172"/>
    </location>
</feature>
<dbReference type="OrthoDB" id="9802309at2"/>
<dbReference type="NCBIfam" id="TIGR00431">
    <property type="entry name" value="TruB"/>
    <property type="match status" value="1"/>
</dbReference>
<keyword evidence="4 5" id="KW-0413">Isomerase</keyword>
<dbReference type="Gene3D" id="3.30.2350.10">
    <property type="entry name" value="Pseudouridine synthase"/>
    <property type="match status" value="1"/>
</dbReference>
<dbReference type="GO" id="GO:0160148">
    <property type="term" value="F:tRNA pseudouridine(55) synthase activity"/>
    <property type="evidence" value="ECO:0007669"/>
    <property type="project" value="UniProtKB-EC"/>
</dbReference>
<dbReference type="HAMAP" id="MF_01080">
    <property type="entry name" value="TruB_bact"/>
    <property type="match status" value="1"/>
</dbReference>
<evidence type="ECO:0000256" key="5">
    <source>
        <dbReference type="HAMAP-Rule" id="MF_01080"/>
    </source>
</evidence>
<dbReference type="InterPro" id="IPR020103">
    <property type="entry name" value="PsdUridine_synth_cat_dom_sf"/>
</dbReference>
<dbReference type="GO" id="GO:1990481">
    <property type="term" value="P:mRNA pseudouridine synthesis"/>
    <property type="evidence" value="ECO:0007669"/>
    <property type="project" value="TreeGrafter"/>
</dbReference>
<feature type="active site" description="Nucleophile" evidence="5">
    <location>
        <position position="40"/>
    </location>
</feature>
<comment type="similarity">
    <text evidence="2 5">Belongs to the pseudouridine synthase TruB family. Type 1 subfamily.</text>
</comment>
<keyword evidence="8" id="KW-1185">Reference proteome</keyword>
<dbReference type="GO" id="GO:0003723">
    <property type="term" value="F:RNA binding"/>
    <property type="evidence" value="ECO:0007669"/>
    <property type="project" value="InterPro"/>
</dbReference>
<name>A0A1I5N278_9BACT</name>
<comment type="catalytic activity">
    <reaction evidence="1 5">
        <text>uridine(55) in tRNA = pseudouridine(55) in tRNA</text>
        <dbReference type="Rhea" id="RHEA:42532"/>
        <dbReference type="Rhea" id="RHEA-COMP:10101"/>
        <dbReference type="Rhea" id="RHEA-COMP:10102"/>
        <dbReference type="ChEBI" id="CHEBI:65314"/>
        <dbReference type="ChEBI" id="CHEBI:65315"/>
        <dbReference type="EC" id="5.4.99.25"/>
    </reaction>
</comment>
<evidence type="ECO:0000256" key="2">
    <source>
        <dbReference type="ARBA" id="ARBA00005642"/>
    </source>
</evidence>
<dbReference type="Proteomes" id="UP000199227">
    <property type="component" value="Unassembled WGS sequence"/>
</dbReference>
<dbReference type="PANTHER" id="PTHR13767">
    <property type="entry name" value="TRNA-PSEUDOURIDINE SYNTHASE"/>
    <property type="match status" value="1"/>
</dbReference>
<proteinExistence type="inferred from homology"/>
<evidence type="ECO:0000313" key="7">
    <source>
        <dbReference type="EMBL" id="SFP15807.1"/>
    </source>
</evidence>
<dbReference type="RefSeq" id="WP_092911483.1">
    <property type="nucleotide sequence ID" value="NZ_FOXB01000008.1"/>
</dbReference>
<dbReference type="EC" id="5.4.99.25" evidence="5"/>